<protein>
    <submittedName>
        <fullName evidence="1">Uncharacterized protein</fullName>
    </submittedName>
</protein>
<sequence>MRVARSRSRSAAVAGQDFHLRSEFLFPFDPCSLQLLHRDFSSVSRWMTNDSAPQIKIAKTRAEKIKNAPLFGYR</sequence>
<gene>
    <name evidence="1" type="ORF">LITE_LOCUS7996</name>
</gene>
<evidence type="ECO:0000313" key="1">
    <source>
        <dbReference type="EMBL" id="CAI0393592.1"/>
    </source>
</evidence>
<name>A0AAV0I9I0_9ROSI</name>
<comment type="caution">
    <text evidence="1">The sequence shown here is derived from an EMBL/GenBank/DDBJ whole genome shotgun (WGS) entry which is preliminary data.</text>
</comment>
<keyword evidence="2" id="KW-1185">Reference proteome</keyword>
<dbReference type="EMBL" id="CAMGYJ010000003">
    <property type="protein sequence ID" value="CAI0393592.1"/>
    <property type="molecule type" value="Genomic_DNA"/>
</dbReference>
<dbReference type="Proteomes" id="UP001154282">
    <property type="component" value="Unassembled WGS sequence"/>
</dbReference>
<evidence type="ECO:0000313" key="2">
    <source>
        <dbReference type="Proteomes" id="UP001154282"/>
    </source>
</evidence>
<proteinExistence type="predicted"/>
<organism evidence="1 2">
    <name type="scientific">Linum tenue</name>
    <dbReference type="NCBI Taxonomy" id="586396"/>
    <lineage>
        <taxon>Eukaryota</taxon>
        <taxon>Viridiplantae</taxon>
        <taxon>Streptophyta</taxon>
        <taxon>Embryophyta</taxon>
        <taxon>Tracheophyta</taxon>
        <taxon>Spermatophyta</taxon>
        <taxon>Magnoliopsida</taxon>
        <taxon>eudicotyledons</taxon>
        <taxon>Gunneridae</taxon>
        <taxon>Pentapetalae</taxon>
        <taxon>rosids</taxon>
        <taxon>fabids</taxon>
        <taxon>Malpighiales</taxon>
        <taxon>Linaceae</taxon>
        <taxon>Linum</taxon>
    </lineage>
</organism>
<dbReference type="AlphaFoldDB" id="A0AAV0I9I0"/>
<reference evidence="1" key="1">
    <citation type="submission" date="2022-08" db="EMBL/GenBank/DDBJ databases">
        <authorList>
            <person name="Gutierrez-Valencia J."/>
        </authorList>
    </citation>
    <scope>NUCLEOTIDE SEQUENCE</scope>
</reference>
<accession>A0AAV0I9I0</accession>